<dbReference type="InterPro" id="IPR008972">
    <property type="entry name" value="Cupredoxin"/>
</dbReference>
<keyword evidence="1" id="KW-0479">Metal-binding</keyword>
<keyword evidence="6" id="KW-1185">Reference proteome</keyword>
<keyword evidence="2" id="KW-0186">Copper</keyword>
<evidence type="ECO:0000256" key="1">
    <source>
        <dbReference type="ARBA" id="ARBA00022723"/>
    </source>
</evidence>
<evidence type="ECO:0000313" key="5">
    <source>
        <dbReference type="EMBL" id="PTL60513.1"/>
    </source>
</evidence>
<evidence type="ECO:0000256" key="3">
    <source>
        <dbReference type="SAM" id="SignalP"/>
    </source>
</evidence>
<dbReference type="RefSeq" id="WP_107569207.1">
    <property type="nucleotide sequence ID" value="NZ_PYYB01000001.1"/>
</dbReference>
<protein>
    <recommendedName>
        <fullName evidence="4">Blue (type 1) copper domain-containing protein</fullName>
    </recommendedName>
</protein>
<evidence type="ECO:0000256" key="2">
    <source>
        <dbReference type="ARBA" id="ARBA00023008"/>
    </source>
</evidence>
<accession>A0A2T4UMP8</accession>
<dbReference type="InterPro" id="IPR000923">
    <property type="entry name" value="BlueCu_1"/>
</dbReference>
<dbReference type="GO" id="GO:0009055">
    <property type="term" value="F:electron transfer activity"/>
    <property type="evidence" value="ECO:0007669"/>
    <property type="project" value="InterPro"/>
</dbReference>
<gene>
    <name evidence="5" type="ORF">C7Y72_13135</name>
</gene>
<dbReference type="SUPFAM" id="SSF49503">
    <property type="entry name" value="Cupredoxins"/>
    <property type="match status" value="1"/>
</dbReference>
<dbReference type="Proteomes" id="UP000240739">
    <property type="component" value="Unassembled WGS sequence"/>
</dbReference>
<evidence type="ECO:0000313" key="6">
    <source>
        <dbReference type="Proteomes" id="UP000240739"/>
    </source>
</evidence>
<feature type="domain" description="Blue (type 1) copper" evidence="4">
    <location>
        <begin position="37"/>
        <end position="110"/>
    </location>
</feature>
<dbReference type="AlphaFoldDB" id="A0A2T4UMP8"/>
<dbReference type="EMBL" id="PYYB01000001">
    <property type="protein sequence ID" value="PTL60513.1"/>
    <property type="molecule type" value="Genomic_DNA"/>
</dbReference>
<name>A0A2T4UMP8_9ACTN</name>
<reference evidence="5 6" key="1">
    <citation type="submission" date="2018-03" db="EMBL/GenBank/DDBJ databases">
        <title>Aquarubrobacter algicola gen. nov., sp. nov., a novel actinobacterium isolated from shallow eutrophic lake during the end of cyanobacterial harmful algal blooms.</title>
        <authorList>
            <person name="Chun S.J."/>
        </authorList>
    </citation>
    <scope>NUCLEOTIDE SEQUENCE [LARGE SCALE GENOMIC DNA]</scope>
    <source>
        <strain evidence="5 6">Seoho-28</strain>
    </source>
</reference>
<dbReference type="Gene3D" id="2.60.40.420">
    <property type="entry name" value="Cupredoxins - blue copper proteins"/>
    <property type="match status" value="1"/>
</dbReference>
<organism evidence="5 6">
    <name type="scientific">Paraconexibacter algicola</name>
    <dbReference type="NCBI Taxonomy" id="2133960"/>
    <lineage>
        <taxon>Bacteria</taxon>
        <taxon>Bacillati</taxon>
        <taxon>Actinomycetota</taxon>
        <taxon>Thermoleophilia</taxon>
        <taxon>Solirubrobacterales</taxon>
        <taxon>Paraconexibacteraceae</taxon>
        <taxon>Paraconexibacter</taxon>
    </lineage>
</organism>
<proteinExistence type="predicted"/>
<comment type="caution">
    <text evidence="5">The sequence shown here is derived from an EMBL/GenBank/DDBJ whole genome shotgun (WGS) entry which is preliminary data.</text>
</comment>
<feature type="chain" id="PRO_5015625294" description="Blue (type 1) copper domain-containing protein" evidence="3">
    <location>
        <begin position="27"/>
        <end position="112"/>
    </location>
</feature>
<dbReference type="OrthoDB" id="574459at2"/>
<keyword evidence="3" id="KW-0732">Signal</keyword>
<dbReference type="GO" id="GO:0005507">
    <property type="term" value="F:copper ion binding"/>
    <property type="evidence" value="ECO:0007669"/>
    <property type="project" value="InterPro"/>
</dbReference>
<feature type="signal peptide" evidence="3">
    <location>
        <begin position="1"/>
        <end position="26"/>
    </location>
</feature>
<dbReference type="Pfam" id="PF00127">
    <property type="entry name" value="Copper-bind"/>
    <property type="match status" value="1"/>
</dbReference>
<sequence length="112" mass="11445">MTKPSLVAAAALVAAGAGVVAIPAMAATKTVKATSANTWSPKSLSVKKGDTVRFTWSTSVPHNVRKTSGAGKALRTGISQKGSGSFKVPAKGTYRFVCDVHPGTMKITVKAS</sequence>
<evidence type="ECO:0000259" key="4">
    <source>
        <dbReference type="Pfam" id="PF00127"/>
    </source>
</evidence>